<evidence type="ECO:0000313" key="2">
    <source>
        <dbReference type="EMBL" id="CEM11466.1"/>
    </source>
</evidence>
<dbReference type="PANTHER" id="PTHR43734">
    <property type="entry name" value="PHYTOENE DESATURASE"/>
    <property type="match status" value="1"/>
</dbReference>
<dbReference type="SUPFAM" id="SSF51905">
    <property type="entry name" value="FAD/NAD(P)-binding domain"/>
    <property type="match status" value="1"/>
</dbReference>
<evidence type="ECO:0000256" key="1">
    <source>
        <dbReference type="SAM" id="MobiDB-lite"/>
    </source>
</evidence>
<dbReference type="AlphaFoldDB" id="A0A0G4FF38"/>
<sequence length="541" mass="59884">MAQRFFRSTHLQAFAVFQDLYVGLSPFEAPAVFSLLQAIEFREGIWYPLGGFRSIMQKLAEGVTNPSDRKVPGRVRVLSDRLVTGVIHSGSSVEGVRVVDLQKRRKREPAEEFVTGDIFVLNGDLPAWEKLFERAGEAPDKPLTNTSSGQRKSAAKEDVGGFPAGNLGGKQPGKGFYGGQSMQNRFASSSLSTSVVSLHLGLGREFSKAGELNHHSIFLAVNNTRLAWDHAFGTFQQDETIRDRTSGMVQGGLLRSVRKGMEEAESRFVREAEGIISVYATLTERLQTYSRLARERLSDPEKALLPAFDFNFYVHAPSRTEKTGDVCPQGKDAITVLFPVPPLPTRVSDALLSEDPIFSQGTPKSETQRTLLEAVRKQEAELKNAVRDAVLLRMSLVEGMEDFEDQIVLSKTVGPTDWLHKFRLQGGAVFGLAHPLWQLWRLRPGPLWSPPREVTLGLGQKWQPGWPLSALVETILRGLMTVSKKAERGSTRNSRTRLRNLFACGASCKPGNGVPLVMTGARQTADEILSLLRQTRKSQDS</sequence>
<dbReference type="InterPro" id="IPR036188">
    <property type="entry name" value="FAD/NAD-bd_sf"/>
</dbReference>
<dbReference type="PANTHER" id="PTHR43734:SF1">
    <property type="entry name" value="PHYTOENE DESATURASE"/>
    <property type="match status" value="1"/>
</dbReference>
<reference evidence="2" key="1">
    <citation type="submission" date="2014-11" db="EMBL/GenBank/DDBJ databases">
        <authorList>
            <person name="Otto D Thomas"/>
            <person name="Naeem Raeece"/>
        </authorList>
    </citation>
    <scope>NUCLEOTIDE SEQUENCE</scope>
</reference>
<accession>A0A0G4FF38</accession>
<protein>
    <submittedName>
        <fullName evidence="2">Uncharacterized protein</fullName>
    </submittedName>
</protein>
<feature type="region of interest" description="Disordered" evidence="1">
    <location>
        <begin position="136"/>
        <end position="179"/>
    </location>
</feature>
<proteinExistence type="predicted"/>
<feature type="compositionally biased region" description="Gly residues" evidence="1">
    <location>
        <begin position="162"/>
        <end position="178"/>
    </location>
</feature>
<gene>
    <name evidence="2" type="ORF">Cvel_3248</name>
</gene>
<organism evidence="2">
    <name type="scientific">Chromera velia CCMP2878</name>
    <dbReference type="NCBI Taxonomy" id="1169474"/>
    <lineage>
        <taxon>Eukaryota</taxon>
        <taxon>Sar</taxon>
        <taxon>Alveolata</taxon>
        <taxon>Colpodellida</taxon>
        <taxon>Chromeraceae</taxon>
        <taxon>Chromera</taxon>
    </lineage>
</organism>
<dbReference type="VEuPathDB" id="CryptoDB:Cvel_3248"/>
<name>A0A0G4FF38_9ALVE</name>
<dbReference type="EMBL" id="CDMZ01000308">
    <property type="protein sequence ID" value="CEM11466.1"/>
    <property type="molecule type" value="Genomic_DNA"/>
</dbReference>